<dbReference type="Pfam" id="PF09346">
    <property type="entry name" value="SMI1_KNR4"/>
    <property type="match status" value="1"/>
</dbReference>
<sequence length="171" mass="19021">MAIKFNLALDTSEILSLEKSLGFTLPLIYRDFLIKTNGISIIPPSFSNIKFDKVENGEISFSYLFGHALANTSLDILSTHREIGDEIDFLENPVIIGEDGGGNFYVMLCRGESSNVYYWDRTHLHAEDENLKYDIAEVGECGHLYLVSNTFNDFCNLISDSLGGSPLTPSP</sequence>
<dbReference type="InterPro" id="IPR018958">
    <property type="entry name" value="Knr4/Smi1-like_dom"/>
</dbReference>
<comment type="caution">
    <text evidence="2">The sequence shown here is derived from an EMBL/GenBank/DDBJ whole genome shotgun (WGS) entry which is preliminary data.</text>
</comment>
<accession>A0A840MPA0</accession>
<dbReference type="AlphaFoldDB" id="A0A840MPA0"/>
<dbReference type="Gene3D" id="3.40.1580.10">
    <property type="entry name" value="SMI1/KNR4-like"/>
    <property type="match status" value="1"/>
</dbReference>
<dbReference type="InterPro" id="IPR037883">
    <property type="entry name" value="Knr4/Smi1-like_sf"/>
</dbReference>
<gene>
    <name evidence="2" type="ORF">HNQ59_001861</name>
</gene>
<reference evidence="2 3" key="1">
    <citation type="submission" date="2020-08" db="EMBL/GenBank/DDBJ databases">
        <title>Genomic Encyclopedia of Type Strains, Phase IV (KMG-IV): sequencing the most valuable type-strain genomes for metagenomic binning, comparative biology and taxonomic classification.</title>
        <authorList>
            <person name="Goeker M."/>
        </authorList>
    </citation>
    <scope>NUCLEOTIDE SEQUENCE [LARGE SCALE GENOMIC DNA]</scope>
    <source>
        <strain evidence="2 3">DSM 27165</strain>
    </source>
</reference>
<dbReference type="RefSeq" id="WP_184038037.1">
    <property type="nucleotide sequence ID" value="NZ_JACHHY010000009.1"/>
</dbReference>
<feature type="domain" description="Knr4/Smi1-like" evidence="1">
    <location>
        <begin position="8"/>
        <end position="157"/>
    </location>
</feature>
<proteinExistence type="predicted"/>
<dbReference type="SUPFAM" id="SSF160631">
    <property type="entry name" value="SMI1/KNR4-like"/>
    <property type="match status" value="1"/>
</dbReference>
<evidence type="ECO:0000259" key="1">
    <source>
        <dbReference type="SMART" id="SM00860"/>
    </source>
</evidence>
<keyword evidence="3" id="KW-1185">Reference proteome</keyword>
<evidence type="ECO:0000313" key="2">
    <source>
        <dbReference type="EMBL" id="MBB5018572.1"/>
    </source>
</evidence>
<name>A0A840MPA0_9PROT</name>
<evidence type="ECO:0000313" key="3">
    <source>
        <dbReference type="Proteomes" id="UP000575898"/>
    </source>
</evidence>
<dbReference type="EMBL" id="JACHHY010000009">
    <property type="protein sequence ID" value="MBB5018572.1"/>
    <property type="molecule type" value="Genomic_DNA"/>
</dbReference>
<dbReference type="SMART" id="SM00860">
    <property type="entry name" value="SMI1_KNR4"/>
    <property type="match status" value="1"/>
</dbReference>
<protein>
    <recommendedName>
        <fullName evidence="1">Knr4/Smi1-like domain-containing protein</fullName>
    </recommendedName>
</protein>
<dbReference type="Proteomes" id="UP000575898">
    <property type="component" value="Unassembled WGS sequence"/>
</dbReference>
<organism evidence="2 3">
    <name type="scientific">Chitinivorax tropicus</name>
    <dbReference type="NCBI Taxonomy" id="714531"/>
    <lineage>
        <taxon>Bacteria</taxon>
        <taxon>Pseudomonadati</taxon>
        <taxon>Pseudomonadota</taxon>
        <taxon>Betaproteobacteria</taxon>
        <taxon>Chitinivorax</taxon>
    </lineage>
</organism>